<sequence length="336" mass="38369">MKKILYIGNKLSQKGKTETTIDTLGKGLRNLGFEVVFASSYRLVFMRFSHMLWTVFKHRKSTNYVLIDTYSTLNFYYAYAISQLCRVFKLKYIPILHGGELPKRLENSPKLSKAIFKHAYKNVAPSGYLKSEFENYGFRNIDFIPNSIPLEDYIFQPKTYQTVKLLWVRSFSELYNPTLAIRVLKALKDENIDAKLCMIGPKNDGSLLACKQLAEKLNVDVEFTGKLSKQEWHKKAEAFNVFVNTTTIDNAPVSVIEAMALGLLVVSTNVGGMPFLIEDNIDGLLVPSNDLEAFVDAIKGIMKNSEKNGDIVNSARKKVENYDWEKVKQEWCNLLR</sequence>
<dbReference type="Gene3D" id="3.40.50.2000">
    <property type="entry name" value="Glycogen Phosphorylase B"/>
    <property type="match status" value="2"/>
</dbReference>
<dbReference type="RefSeq" id="WP_290272322.1">
    <property type="nucleotide sequence ID" value="NZ_JAUFQP010000013.1"/>
</dbReference>
<dbReference type="SUPFAM" id="SSF53756">
    <property type="entry name" value="UDP-Glycosyltransferase/glycogen phosphorylase"/>
    <property type="match status" value="1"/>
</dbReference>
<gene>
    <name evidence="2" type="ORF">ACFFU1_13405</name>
</gene>
<reference evidence="2 3" key="1">
    <citation type="submission" date="2024-09" db="EMBL/GenBank/DDBJ databases">
        <authorList>
            <person name="Sun Q."/>
            <person name="Mori K."/>
        </authorList>
    </citation>
    <scope>NUCLEOTIDE SEQUENCE [LARGE SCALE GENOMIC DNA]</scope>
    <source>
        <strain evidence="2 3">CECT 8300</strain>
    </source>
</reference>
<evidence type="ECO:0000259" key="1">
    <source>
        <dbReference type="Pfam" id="PF00534"/>
    </source>
</evidence>
<dbReference type="Pfam" id="PF00534">
    <property type="entry name" value="Glycos_transf_1"/>
    <property type="match status" value="1"/>
</dbReference>
<dbReference type="InterPro" id="IPR001296">
    <property type="entry name" value="Glyco_trans_1"/>
</dbReference>
<protein>
    <submittedName>
        <fullName evidence="2">Glycosyltransferase family 4 protein</fullName>
        <ecNumber evidence="2">2.4.-.-</ecNumber>
    </submittedName>
</protein>
<dbReference type="EMBL" id="JBHMFA010000009">
    <property type="protein sequence ID" value="MFB9105898.1"/>
    <property type="molecule type" value="Genomic_DNA"/>
</dbReference>
<feature type="domain" description="Glycosyl transferase family 1" evidence="1">
    <location>
        <begin position="164"/>
        <end position="317"/>
    </location>
</feature>
<dbReference type="CDD" id="cd03801">
    <property type="entry name" value="GT4_PimA-like"/>
    <property type="match status" value="1"/>
</dbReference>
<comment type="caution">
    <text evidence="2">The sequence shown here is derived from an EMBL/GenBank/DDBJ whole genome shotgun (WGS) entry which is preliminary data.</text>
</comment>
<dbReference type="EC" id="2.4.-.-" evidence="2"/>
<keyword evidence="2" id="KW-0328">Glycosyltransferase</keyword>
<organism evidence="2 3">
    <name type="scientific">Algibacter miyuki</name>
    <dbReference type="NCBI Taxonomy" id="1306933"/>
    <lineage>
        <taxon>Bacteria</taxon>
        <taxon>Pseudomonadati</taxon>
        <taxon>Bacteroidota</taxon>
        <taxon>Flavobacteriia</taxon>
        <taxon>Flavobacteriales</taxon>
        <taxon>Flavobacteriaceae</taxon>
        <taxon>Algibacter</taxon>
    </lineage>
</organism>
<evidence type="ECO:0000313" key="3">
    <source>
        <dbReference type="Proteomes" id="UP001589590"/>
    </source>
</evidence>
<accession>A0ABV5H283</accession>
<keyword evidence="3" id="KW-1185">Reference proteome</keyword>
<name>A0ABV5H283_9FLAO</name>
<dbReference type="GO" id="GO:0016757">
    <property type="term" value="F:glycosyltransferase activity"/>
    <property type="evidence" value="ECO:0007669"/>
    <property type="project" value="UniProtKB-KW"/>
</dbReference>
<keyword evidence="2" id="KW-0808">Transferase</keyword>
<dbReference type="Proteomes" id="UP001589590">
    <property type="component" value="Unassembled WGS sequence"/>
</dbReference>
<dbReference type="PANTHER" id="PTHR12526">
    <property type="entry name" value="GLYCOSYLTRANSFERASE"/>
    <property type="match status" value="1"/>
</dbReference>
<evidence type="ECO:0000313" key="2">
    <source>
        <dbReference type="EMBL" id="MFB9105898.1"/>
    </source>
</evidence>
<proteinExistence type="predicted"/>
<dbReference type="PANTHER" id="PTHR12526:SF637">
    <property type="entry name" value="GLYCOSYLTRANSFERASE EPSF-RELATED"/>
    <property type="match status" value="1"/>
</dbReference>